<dbReference type="Proteomes" id="UP000256409">
    <property type="component" value="Unassembled WGS sequence"/>
</dbReference>
<reference evidence="1 4" key="1">
    <citation type="journal article" date="2018" name="Vet. Microbiol.">
        <title>Clonal diversity and geographic distribution of methicillin-resistant Staphylococcus pseudintermedius from Australian animals: Discovery of novel sequence types.</title>
        <authorList>
            <person name="Worthing K.A."/>
            <person name="Abraham S."/>
            <person name="Coombs G.W."/>
            <person name="Pang S."/>
            <person name="Saputra S."/>
            <person name="Jordan D."/>
            <person name="Trott D.J."/>
            <person name="Norris J.M."/>
        </authorList>
    </citation>
    <scope>NUCLEOTIDE SEQUENCE [LARGE SCALE GENOMIC DNA]</scope>
    <source>
        <strain evidence="1 4">ST71 3</strain>
    </source>
</reference>
<gene>
    <name evidence="1" type="ORF">DD924_04305</name>
    <name evidence="3" type="ORF">DV961_00280</name>
    <name evidence="2" type="ORF">JGZ15_02385</name>
</gene>
<reference evidence="5" key="3">
    <citation type="journal article" date="2018" name="Vet. Microbiol.">
        <title>Molecular epidemiology of methicillin-resistant staphylococci amongst veterinary personnel, personnel-owned pets, patients and the hospital environment of two companion animal veterinary hospitals.</title>
        <authorList>
            <person name="Worthing K.A."/>
            <person name="Brown J."/>
            <person name="Gerber L."/>
            <person name="Abraham S."/>
            <person name="Trott D."/>
            <person name="Norris J.M."/>
        </authorList>
    </citation>
    <scope>NUCLEOTIDE SEQUENCE [LARGE SCALE GENOMIC DNA]</scope>
    <source>
        <strain evidence="5">ST496-2</strain>
    </source>
</reference>
<dbReference type="AlphaFoldDB" id="A0A2P5JBX2"/>
<protein>
    <submittedName>
        <fullName evidence="1">Uncharacterized protein</fullName>
    </submittedName>
</protein>
<name>A0A2P5JBX2_STAPS</name>
<evidence type="ECO:0000313" key="1">
    <source>
        <dbReference type="EMBL" id="PWZ99136.1"/>
    </source>
</evidence>
<dbReference type="Proteomes" id="UP000595859">
    <property type="component" value="Chromosome"/>
</dbReference>
<organism evidence="1 4">
    <name type="scientific">Staphylococcus pseudintermedius</name>
    <dbReference type="NCBI Taxonomy" id="283734"/>
    <lineage>
        <taxon>Bacteria</taxon>
        <taxon>Bacillati</taxon>
        <taxon>Bacillota</taxon>
        <taxon>Bacilli</taxon>
        <taxon>Bacillales</taxon>
        <taxon>Staphylococcaceae</taxon>
        <taxon>Staphylococcus</taxon>
        <taxon>Staphylococcus intermedius group</taxon>
    </lineage>
</organism>
<dbReference type="RefSeq" id="WP_031253762.1">
    <property type="nucleotide sequence ID" value="NZ_AP019372.1"/>
</dbReference>
<dbReference type="EMBL" id="QQPC01000003">
    <property type="protein sequence ID" value="REA84223.1"/>
    <property type="molecule type" value="Genomic_DNA"/>
</dbReference>
<dbReference type="OrthoDB" id="2413830at2"/>
<evidence type="ECO:0000313" key="2">
    <source>
        <dbReference type="EMBL" id="QQM98538.1"/>
    </source>
</evidence>
<sequence length="117" mass="13762">MNGYEMPNLIQALEVLNELLDLTTTYDLTYARDPEYAQDILTNLKAKVQSHYLQSPQPVHTHAYSPYPYDLYYCCLYNLYHNPLVSINFGSQRKLNQSYIQQITRTRAYFQMCTGTF</sequence>
<dbReference type="EMBL" id="CP066884">
    <property type="protein sequence ID" value="QQM98538.1"/>
    <property type="molecule type" value="Genomic_DNA"/>
</dbReference>
<evidence type="ECO:0000313" key="3">
    <source>
        <dbReference type="EMBL" id="REA84223.1"/>
    </source>
</evidence>
<dbReference type="Proteomes" id="UP000246351">
    <property type="component" value="Unassembled WGS sequence"/>
</dbReference>
<dbReference type="EMBL" id="QEIV01000352">
    <property type="protein sequence ID" value="PWZ99136.1"/>
    <property type="molecule type" value="Genomic_DNA"/>
</dbReference>
<evidence type="ECO:0000313" key="5">
    <source>
        <dbReference type="Proteomes" id="UP000256409"/>
    </source>
</evidence>
<accession>A0A2P5JBX2</accession>
<proteinExistence type="predicted"/>
<dbReference type="GeneID" id="93823647"/>
<evidence type="ECO:0000313" key="4">
    <source>
        <dbReference type="Proteomes" id="UP000246351"/>
    </source>
</evidence>
<reference evidence="2 6" key="4">
    <citation type="submission" date="2020-12" db="EMBL/GenBank/DDBJ databases">
        <title>Whole genome sequencing and de novo assembly of Staphylococcus pseudintermedius: a novel pangenome approach to unravel pathogenesis of canine pyoderma.</title>
        <authorList>
            <person name="Ferrer L."/>
            <person name="Perez D."/>
            <person name="Fonticoba R."/>
            <person name="Vines J."/>
            <person name="Fabregas N."/>
            <person name="Madronero S."/>
            <person name="Meroni G."/>
            <person name="Martino P."/>
            <person name="Martinez S."/>
            <person name="Cusco A."/>
            <person name="Migura L."/>
            <person name="Francino O."/>
        </authorList>
    </citation>
    <scope>NUCLEOTIDE SEQUENCE [LARGE SCALE GENOMIC DNA]</scope>
    <source>
        <strain evidence="2 6">HSP080</strain>
    </source>
</reference>
<evidence type="ECO:0000313" key="6">
    <source>
        <dbReference type="Proteomes" id="UP000595859"/>
    </source>
</evidence>
<reference evidence="3" key="2">
    <citation type="journal article" date="2018" name="Vet. Microbiol.">
        <title>Methicillin-resistant staphylococci amongst veterinary personnel, personnel-owned pets, patients and the hospital environment of two small animal veterinary hospitals.</title>
        <authorList>
            <person name="Worthing K.A."/>
            <person name="Brown J."/>
            <person name="Gerber L."/>
            <person name="Abraham S."/>
            <person name="Trott D."/>
            <person name="Norris J.M."/>
        </authorList>
    </citation>
    <scope>NUCLEOTIDE SEQUENCE</scope>
    <source>
        <strain evidence="3">ST496-2</strain>
    </source>
</reference>